<feature type="domain" description="SMB" evidence="4">
    <location>
        <begin position="113"/>
        <end position="161"/>
    </location>
</feature>
<keyword evidence="1" id="KW-1015">Disulfide bond</keyword>
<dbReference type="EMBL" id="JAWDGP010007268">
    <property type="protein sequence ID" value="KAK3726958.1"/>
    <property type="molecule type" value="Genomic_DNA"/>
</dbReference>
<organism evidence="5 6">
    <name type="scientific">Elysia crispata</name>
    <name type="common">lettuce slug</name>
    <dbReference type="NCBI Taxonomy" id="231223"/>
    <lineage>
        <taxon>Eukaryota</taxon>
        <taxon>Metazoa</taxon>
        <taxon>Spiralia</taxon>
        <taxon>Lophotrochozoa</taxon>
        <taxon>Mollusca</taxon>
        <taxon>Gastropoda</taxon>
        <taxon>Heterobranchia</taxon>
        <taxon>Euthyneura</taxon>
        <taxon>Panpulmonata</taxon>
        <taxon>Sacoglossa</taxon>
        <taxon>Placobranchoidea</taxon>
        <taxon>Plakobranchidae</taxon>
        <taxon>Elysia</taxon>
    </lineage>
</organism>
<dbReference type="InterPro" id="IPR001212">
    <property type="entry name" value="Somatomedin_B_dom"/>
</dbReference>
<evidence type="ECO:0000256" key="1">
    <source>
        <dbReference type="ARBA" id="ARBA00023157"/>
    </source>
</evidence>
<evidence type="ECO:0000313" key="5">
    <source>
        <dbReference type="EMBL" id="KAK3726958.1"/>
    </source>
</evidence>
<reference evidence="5" key="1">
    <citation type="journal article" date="2023" name="G3 (Bethesda)">
        <title>A reference genome for the long-term kleptoplast-retaining sea slug Elysia crispata morphotype clarki.</title>
        <authorList>
            <person name="Eastman K.E."/>
            <person name="Pendleton A.L."/>
            <person name="Shaikh M.A."/>
            <person name="Suttiyut T."/>
            <person name="Ogas R."/>
            <person name="Tomko P."/>
            <person name="Gavelis G."/>
            <person name="Widhalm J.R."/>
            <person name="Wisecaver J.H."/>
        </authorList>
    </citation>
    <scope>NUCLEOTIDE SEQUENCE</scope>
    <source>
        <strain evidence="5">ECLA1</strain>
    </source>
</reference>
<gene>
    <name evidence="5" type="ORF">RRG08_004052</name>
</gene>
<dbReference type="PROSITE" id="PS50958">
    <property type="entry name" value="SMB_2"/>
    <property type="match status" value="1"/>
</dbReference>
<evidence type="ECO:0000313" key="6">
    <source>
        <dbReference type="Proteomes" id="UP001283361"/>
    </source>
</evidence>
<keyword evidence="3" id="KW-0732">Signal</keyword>
<dbReference type="SUPFAM" id="SSF90188">
    <property type="entry name" value="Somatomedin B domain"/>
    <property type="match status" value="1"/>
</dbReference>
<proteinExistence type="predicted"/>
<evidence type="ECO:0000256" key="2">
    <source>
        <dbReference type="SAM" id="MobiDB-lite"/>
    </source>
</evidence>
<dbReference type="AlphaFoldDB" id="A0AAE1CPX0"/>
<dbReference type="Proteomes" id="UP001283361">
    <property type="component" value="Unassembled WGS sequence"/>
</dbReference>
<feature type="signal peptide" evidence="3">
    <location>
        <begin position="1"/>
        <end position="24"/>
    </location>
</feature>
<keyword evidence="6" id="KW-1185">Reference proteome</keyword>
<comment type="caution">
    <text evidence="5">The sequence shown here is derived from an EMBL/GenBank/DDBJ whole genome shotgun (WGS) entry which is preliminary data.</text>
</comment>
<evidence type="ECO:0000259" key="4">
    <source>
        <dbReference type="PROSITE" id="PS50958"/>
    </source>
</evidence>
<feature type="compositionally biased region" description="Low complexity" evidence="2">
    <location>
        <begin position="54"/>
        <end position="67"/>
    </location>
</feature>
<name>A0AAE1CPX0_9GAST</name>
<feature type="region of interest" description="Disordered" evidence="2">
    <location>
        <begin position="38"/>
        <end position="67"/>
    </location>
</feature>
<dbReference type="Gene3D" id="4.10.410.20">
    <property type="match status" value="1"/>
</dbReference>
<dbReference type="Pfam" id="PF01033">
    <property type="entry name" value="Somatomedin_B"/>
    <property type="match status" value="1"/>
</dbReference>
<feature type="chain" id="PRO_5041961047" description="SMB domain-containing protein" evidence="3">
    <location>
        <begin position="25"/>
        <end position="248"/>
    </location>
</feature>
<accession>A0AAE1CPX0</accession>
<sequence>MKSIIAKCKVSFNALLLLWHAGETSFSIKTLPTLNGTKNFKDPTPAQREAHAVSETTAASFSDTTTSGSLLSKLDRREVLIINPTCKNISHLAYQGNWCGASDPENYLKTNMAMFTCSGRCGKKPPYGNLRSECACDERCYIHEDCCPDMVTVCPATYEAGMRKYARLGQASESCENYGFFLHSSCEPASNGVPGATSGVNSAELNEETSRVVFTDPLFSPRWLGKIFQKIKPIPRGRFVSQSCFRQL</sequence>
<dbReference type="InterPro" id="IPR036024">
    <property type="entry name" value="Somatomedin_B-like_dom_sf"/>
</dbReference>
<evidence type="ECO:0000256" key="3">
    <source>
        <dbReference type="SAM" id="SignalP"/>
    </source>
</evidence>
<protein>
    <recommendedName>
        <fullName evidence="4">SMB domain-containing protein</fullName>
    </recommendedName>
</protein>